<accession>A0A1P8UBS1</accession>
<feature type="domain" description="Luciferase-like" evidence="1">
    <location>
        <begin position="16"/>
        <end position="118"/>
    </location>
</feature>
<dbReference type="EMBL" id="CP018762">
    <property type="protein sequence ID" value="APZ35578.1"/>
    <property type="molecule type" value="Genomic_DNA"/>
</dbReference>
<dbReference type="KEGG" id="maur:BOH66_16085"/>
<evidence type="ECO:0000313" key="3">
    <source>
        <dbReference type="Proteomes" id="UP000187185"/>
    </source>
</evidence>
<dbReference type="InterPro" id="IPR011251">
    <property type="entry name" value="Luciferase-like_dom"/>
</dbReference>
<dbReference type="InterPro" id="IPR036661">
    <property type="entry name" value="Luciferase-like_sf"/>
</dbReference>
<name>A0A1P8UBS1_9MICO</name>
<sequence>MSHALLSIGVAGSLGAEKIAQIAPVVEAHGFHALWVNDTPGADSLAGLASAARTTQHLTLATGVVPVARRPAGEIAAALGDLPRERLVVGIGSGAPRPAHWTSCATPLRSFAARAREWSSAPSAPRCDGSGRRRPMACCRAG</sequence>
<reference evidence="2 3" key="1">
    <citation type="submission" date="2016-12" db="EMBL/GenBank/DDBJ databases">
        <title>Complete genome sequence of Microbacterium aurum KACC 15219.</title>
        <authorList>
            <person name="Jung Y."/>
            <person name="Shin J.-H."/>
            <person name="Lee Y.-J."/>
            <person name="Yi H."/>
            <person name="Bahn Y.-S."/>
            <person name="Kim J.F."/>
            <person name="Lee D.-W."/>
        </authorList>
    </citation>
    <scope>NUCLEOTIDE SEQUENCE [LARGE SCALE GENOMIC DNA]</scope>
    <source>
        <strain evidence="2 3">KACC 15219</strain>
    </source>
</reference>
<dbReference type="Gene3D" id="3.20.20.30">
    <property type="entry name" value="Luciferase-like domain"/>
    <property type="match status" value="1"/>
</dbReference>
<dbReference type="GO" id="GO:0016705">
    <property type="term" value="F:oxidoreductase activity, acting on paired donors, with incorporation or reduction of molecular oxygen"/>
    <property type="evidence" value="ECO:0007669"/>
    <property type="project" value="InterPro"/>
</dbReference>
<gene>
    <name evidence="2" type="ORF">BOH66_16085</name>
</gene>
<keyword evidence="3" id="KW-1185">Reference proteome</keyword>
<proteinExistence type="predicted"/>
<dbReference type="STRING" id="36805.BOH66_16085"/>
<evidence type="ECO:0000313" key="2">
    <source>
        <dbReference type="EMBL" id="APZ35578.1"/>
    </source>
</evidence>
<dbReference type="OrthoDB" id="7054907at2"/>
<dbReference type="AlphaFoldDB" id="A0A1P8UBS1"/>
<evidence type="ECO:0000259" key="1">
    <source>
        <dbReference type="Pfam" id="PF00296"/>
    </source>
</evidence>
<organism evidence="2 3">
    <name type="scientific">Microbacterium aurum</name>
    <dbReference type="NCBI Taxonomy" id="36805"/>
    <lineage>
        <taxon>Bacteria</taxon>
        <taxon>Bacillati</taxon>
        <taxon>Actinomycetota</taxon>
        <taxon>Actinomycetes</taxon>
        <taxon>Micrococcales</taxon>
        <taxon>Microbacteriaceae</taxon>
        <taxon>Microbacterium</taxon>
    </lineage>
</organism>
<dbReference type="Pfam" id="PF00296">
    <property type="entry name" value="Bac_luciferase"/>
    <property type="match status" value="1"/>
</dbReference>
<protein>
    <recommendedName>
        <fullName evidence="1">Luciferase-like domain-containing protein</fullName>
    </recommendedName>
</protein>
<dbReference type="Proteomes" id="UP000187185">
    <property type="component" value="Chromosome"/>
</dbReference>
<dbReference type="RefSeq" id="WP_076691943.1">
    <property type="nucleotide sequence ID" value="NZ_CP018762.1"/>
</dbReference>
<dbReference type="SUPFAM" id="SSF51679">
    <property type="entry name" value="Bacterial luciferase-like"/>
    <property type="match status" value="1"/>
</dbReference>